<dbReference type="AlphaFoldDB" id="A0A1E4T113"/>
<evidence type="ECO:0000313" key="2">
    <source>
        <dbReference type="EMBL" id="ODV85437.1"/>
    </source>
</evidence>
<protein>
    <submittedName>
        <fullName evidence="2">Uncharacterized protein</fullName>
    </submittedName>
</protein>
<organism evidence="2 3">
    <name type="scientific">[Candida] arabinofermentans NRRL YB-2248</name>
    <dbReference type="NCBI Taxonomy" id="983967"/>
    <lineage>
        <taxon>Eukaryota</taxon>
        <taxon>Fungi</taxon>
        <taxon>Dikarya</taxon>
        <taxon>Ascomycota</taxon>
        <taxon>Saccharomycotina</taxon>
        <taxon>Pichiomycetes</taxon>
        <taxon>Pichiales</taxon>
        <taxon>Pichiaceae</taxon>
        <taxon>Ogataea</taxon>
        <taxon>Ogataea/Candida clade</taxon>
    </lineage>
</organism>
<name>A0A1E4T113_9ASCO</name>
<evidence type="ECO:0000313" key="3">
    <source>
        <dbReference type="Proteomes" id="UP000094801"/>
    </source>
</evidence>
<proteinExistence type="predicted"/>
<dbReference type="Proteomes" id="UP000094801">
    <property type="component" value="Unassembled WGS sequence"/>
</dbReference>
<keyword evidence="3" id="KW-1185">Reference proteome</keyword>
<dbReference type="EMBL" id="KV453852">
    <property type="protein sequence ID" value="ODV85437.1"/>
    <property type="molecule type" value="Genomic_DNA"/>
</dbReference>
<accession>A0A1E4T113</accession>
<evidence type="ECO:0000256" key="1">
    <source>
        <dbReference type="SAM" id="MobiDB-lite"/>
    </source>
</evidence>
<reference evidence="3" key="1">
    <citation type="submission" date="2016-04" db="EMBL/GenBank/DDBJ databases">
        <title>Comparative genomics of biotechnologically important yeasts.</title>
        <authorList>
            <consortium name="DOE Joint Genome Institute"/>
            <person name="Riley R."/>
            <person name="Haridas S."/>
            <person name="Wolfe K.H."/>
            <person name="Lopes M.R."/>
            <person name="Hittinger C.T."/>
            <person name="Goker M."/>
            <person name="Salamov A."/>
            <person name="Wisecaver J."/>
            <person name="Long T.M."/>
            <person name="Aerts A.L."/>
            <person name="Barry K."/>
            <person name="Choi C."/>
            <person name="Clum A."/>
            <person name="Coughlan A.Y."/>
            <person name="Deshpande S."/>
            <person name="Douglass A.P."/>
            <person name="Hanson S.J."/>
            <person name="Klenk H.-P."/>
            <person name="Labutti K."/>
            <person name="Lapidus A."/>
            <person name="Lindquist E."/>
            <person name="Lipzen A."/>
            <person name="Meier-Kolthoff J.P."/>
            <person name="Ohm R.A."/>
            <person name="Otillar R.P."/>
            <person name="Pangilinan J."/>
            <person name="Peng Y."/>
            <person name="Rokas A."/>
            <person name="Rosa C.A."/>
            <person name="Scheuner C."/>
            <person name="Sibirny A.A."/>
            <person name="Slot J.C."/>
            <person name="Stielow J.B."/>
            <person name="Sun H."/>
            <person name="Kurtzman C.P."/>
            <person name="Blackwell M."/>
            <person name="Grigoriev I.V."/>
            <person name="Jeffries T.W."/>
        </authorList>
    </citation>
    <scope>NUCLEOTIDE SEQUENCE [LARGE SCALE GENOMIC DNA]</scope>
    <source>
        <strain evidence="3">NRRL YB-2248</strain>
    </source>
</reference>
<gene>
    <name evidence="2" type="ORF">CANARDRAFT_28237</name>
</gene>
<feature type="region of interest" description="Disordered" evidence="1">
    <location>
        <begin position="1"/>
        <end position="29"/>
    </location>
</feature>
<sequence>MLSALFPKQQNPSPSPIAIATATATGPQAPPIIDLNTTANKDNINQSDEVLQVDSKKRQNFFGWMFGKSSPVATPNQAESIDSSSLCNSNDKVIAMKKVESFDKEINEEFIDIQIRRLSYAEVAALSVPSKDNTNKLSSRKIDDDFVIDQELELEKSVTDLEFADNYSNVKKFNDNREDIEDLHLIEEFDDDDVVLFNGKGGKKMPRRFVKNGKYLKKRDVKS</sequence>
<dbReference type="OrthoDB" id="4083131at2759"/>
<feature type="compositionally biased region" description="Low complexity" evidence="1">
    <location>
        <begin position="16"/>
        <end position="29"/>
    </location>
</feature>